<comment type="catalytic activity">
    <reaction evidence="12 13">
        <text>uroporphyrinogen III + 4 H(+) = coproporphyrinogen III + 4 CO2</text>
        <dbReference type="Rhea" id="RHEA:19865"/>
        <dbReference type="ChEBI" id="CHEBI:15378"/>
        <dbReference type="ChEBI" id="CHEBI:16526"/>
        <dbReference type="ChEBI" id="CHEBI:57308"/>
        <dbReference type="ChEBI" id="CHEBI:57309"/>
        <dbReference type="EC" id="4.1.1.37"/>
    </reaction>
</comment>
<evidence type="ECO:0000313" key="17">
    <source>
        <dbReference type="EMBL" id="KAA0876279.1"/>
    </source>
</evidence>
<comment type="function">
    <text evidence="1 12">Catalyzes the decarboxylation of four acetate groups of uroporphyrinogen-III to yield coproporphyrinogen-III.</text>
</comment>
<evidence type="ECO:0000256" key="9">
    <source>
        <dbReference type="ARBA" id="ARBA00022793"/>
    </source>
</evidence>
<feature type="binding site" evidence="12">
    <location>
        <begin position="27"/>
        <end position="31"/>
    </location>
    <ligand>
        <name>substrate</name>
    </ligand>
</feature>
<dbReference type="AlphaFoldDB" id="A0A5A9W8F4"/>
<dbReference type="PANTHER" id="PTHR21091:SF169">
    <property type="entry name" value="UROPORPHYRINOGEN DECARBOXYLASE"/>
    <property type="match status" value="1"/>
</dbReference>
<feature type="site" description="Transition state stabilizer" evidence="12">
    <location>
        <position position="77"/>
    </location>
</feature>
<dbReference type="PROSITE" id="PS00906">
    <property type="entry name" value="UROD_1"/>
    <property type="match status" value="1"/>
</dbReference>
<dbReference type="FunFam" id="3.20.20.210:FF:000001">
    <property type="entry name" value="Uroporphyrinogen decarboxylase"/>
    <property type="match status" value="1"/>
</dbReference>
<evidence type="ECO:0000259" key="16">
    <source>
        <dbReference type="PROSITE" id="PS00907"/>
    </source>
</evidence>
<evidence type="ECO:0000256" key="6">
    <source>
        <dbReference type="ARBA" id="ARBA00012288"/>
    </source>
</evidence>
<dbReference type="OrthoDB" id="9806656at2"/>
<evidence type="ECO:0000256" key="11">
    <source>
        <dbReference type="ARBA" id="ARBA00023244"/>
    </source>
</evidence>
<dbReference type="GO" id="GO:0004853">
    <property type="term" value="F:uroporphyrinogen decarboxylase activity"/>
    <property type="evidence" value="ECO:0007669"/>
    <property type="project" value="UniProtKB-UniRule"/>
</dbReference>
<dbReference type="EC" id="4.1.1.37" evidence="6 12"/>
<evidence type="ECO:0000256" key="14">
    <source>
        <dbReference type="RuleBase" id="RU004169"/>
    </source>
</evidence>
<comment type="caution">
    <text evidence="12">Lacks conserved residue(s) required for the propagation of feature annotation.</text>
</comment>
<dbReference type="UniPathway" id="UPA00251">
    <property type="reaction ID" value="UER00321"/>
</dbReference>
<evidence type="ECO:0000256" key="13">
    <source>
        <dbReference type="RuleBase" id="RU000554"/>
    </source>
</evidence>
<evidence type="ECO:0000313" key="18">
    <source>
        <dbReference type="Proteomes" id="UP000325302"/>
    </source>
</evidence>
<name>A0A5A9W8F4_9GAMM</name>
<keyword evidence="9 12" id="KW-0210">Decarboxylase</keyword>
<evidence type="ECO:0000256" key="1">
    <source>
        <dbReference type="ARBA" id="ARBA00002448"/>
    </source>
</evidence>
<comment type="similarity">
    <text evidence="4 12 14">Belongs to the uroporphyrinogen decarboxylase family.</text>
</comment>
<keyword evidence="18" id="KW-1185">Reference proteome</keyword>
<dbReference type="Gene3D" id="3.20.20.210">
    <property type="match status" value="1"/>
</dbReference>
<evidence type="ECO:0000256" key="7">
    <source>
        <dbReference type="ARBA" id="ARBA00014308"/>
    </source>
</evidence>
<proteinExistence type="inferred from homology"/>
<evidence type="ECO:0000256" key="4">
    <source>
        <dbReference type="ARBA" id="ARBA00009935"/>
    </source>
</evidence>
<dbReference type="Proteomes" id="UP000325302">
    <property type="component" value="Unassembled WGS sequence"/>
</dbReference>
<evidence type="ECO:0000256" key="2">
    <source>
        <dbReference type="ARBA" id="ARBA00004496"/>
    </source>
</evidence>
<keyword evidence="8 12" id="KW-0963">Cytoplasm</keyword>
<evidence type="ECO:0000259" key="15">
    <source>
        <dbReference type="PROSITE" id="PS00906"/>
    </source>
</evidence>
<accession>A0A5A9W8F4</accession>
<dbReference type="HAMAP" id="MF_00218">
    <property type="entry name" value="URO_D"/>
    <property type="match status" value="1"/>
</dbReference>
<comment type="pathway">
    <text evidence="3 12 13">Porphyrin-containing compound metabolism; protoporphyrin-IX biosynthesis; coproporphyrinogen-III from 5-aminolevulinate: step 4/4.</text>
</comment>
<dbReference type="NCBIfam" id="TIGR01464">
    <property type="entry name" value="hemE"/>
    <property type="match status" value="1"/>
</dbReference>
<dbReference type="Pfam" id="PF01208">
    <property type="entry name" value="URO-D"/>
    <property type="match status" value="1"/>
</dbReference>
<reference evidence="17 18" key="1">
    <citation type="submission" date="2019-03" db="EMBL/GenBank/DDBJ databases">
        <title>Nitrincola sp. nov. isolated from an Indian soda lake.</title>
        <authorList>
            <person name="Joshi A."/>
            <person name="Thite S.V."/>
            <person name="Joseph N."/>
            <person name="Dhotre D."/>
            <person name="Moorthy M."/>
            <person name="Shouche Y.S."/>
        </authorList>
    </citation>
    <scope>NUCLEOTIDE SEQUENCE [LARGE SCALE GENOMIC DNA]</scope>
    <source>
        <strain evidence="17 18">MEB193</strain>
    </source>
</reference>
<evidence type="ECO:0000256" key="12">
    <source>
        <dbReference type="HAMAP-Rule" id="MF_00218"/>
    </source>
</evidence>
<dbReference type="GO" id="GO:0019353">
    <property type="term" value="P:protoporphyrinogen IX biosynthetic process from glutamate"/>
    <property type="evidence" value="ECO:0007669"/>
    <property type="project" value="TreeGrafter"/>
</dbReference>
<comment type="subunit">
    <text evidence="5 12">Homodimer.</text>
</comment>
<evidence type="ECO:0000256" key="8">
    <source>
        <dbReference type="ARBA" id="ARBA00022490"/>
    </source>
</evidence>
<dbReference type="RefSeq" id="WP_149389529.1">
    <property type="nucleotide sequence ID" value="NZ_SMRS01000001.1"/>
</dbReference>
<evidence type="ECO:0000256" key="10">
    <source>
        <dbReference type="ARBA" id="ARBA00023239"/>
    </source>
</evidence>
<dbReference type="SUPFAM" id="SSF51726">
    <property type="entry name" value="UROD/MetE-like"/>
    <property type="match status" value="1"/>
</dbReference>
<gene>
    <name evidence="12 17" type="primary">hemE</name>
    <name evidence="17" type="ORF">E1H14_00655</name>
</gene>
<dbReference type="InterPro" id="IPR006361">
    <property type="entry name" value="Uroporphyrinogen_deCO2ase_HemE"/>
</dbReference>
<organism evidence="17 18">
    <name type="scientific">Nitrincola tapanii</name>
    <dbReference type="NCBI Taxonomy" id="1708751"/>
    <lineage>
        <taxon>Bacteria</taxon>
        <taxon>Pseudomonadati</taxon>
        <taxon>Pseudomonadota</taxon>
        <taxon>Gammaproteobacteria</taxon>
        <taxon>Oceanospirillales</taxon>
        <taxon>Oceanospirillaceae</taxon>
        <taxon>Nitrincola</taxon>
    </lineage>
</organism>
<dbReference type="PROSITE" id="PS00907">
    <property type="entry name" value="UROD_2"/>
    <property type="match status" value="1"/>
</dbReference>
<feature type="domain" description="Uroporphyrinogen decarboxylase (URO-D)" evidence="15">
    <location>
        <begin position="22"/>
        <end position="31"/>
    </location>
</feature>
<dbReference type="EMBL" id="SMRS01000001">
    <property type="protein sequence ID" value="KAA0876279.1"/>
    <property type="molecule type" value="Genomic_DNA"/>
</dbReference>
<evidence type="ECO:0000256" key="3">
    <source>
        <dbReference type="ARBA" id="ARBA00004804"/>
    </source>
</evidence>
<feature type="binding site" evidence="12">
    <location>
        <position position="327"/>
    </location>
    <ligand>
        <name>substrate</name>
    </ligand>
</feature>
<dbReference type="PANTHER" id="PTHR21091">
    <property type="entry name" value="METHYLTETRAHYDROFOLATE:HOMOCYSTEINE METHYLTRANSFERASE RELATED"/>
    <property type="match status" value="1"/>
</dbReference>
<dbReference type="InterPro" id="IPR038071">
    <property type="entry name" value="UROD/MetE-like_sf"/>
</dbReference>
<feature type="binding site" evidence="12">
    <location>
        <position position="77"/>
    </location>
    <ligand>
        <name>substrate</name>
    </ligand>
</feature>
<dbReference type="GO" id="GO:0005829">
    <property type="term" value="C:cytosol"/>
    <property type="evidence" value="ECO:0007669"/>
    <property type="project" value="TreeGrafter"/>
</dbReference>
<evidence type="ECO:0000256" key="5">
    <source>
        <dbReference type="ARBA" id="ARBA00011738"/>
    </source>
</evidence>
<sequence length="356" mass="39493">MAELKNDRFLRALMRQPVDVTPVWMMRQAGRYLPEYKATRAQAGDFMSLCKNAELACEVTLQPLERYDLDAAILFSDILTIPDAMGLGLYFEAGEGPRFKKIIRSEADVAALPVPKAEADLDYVMRAVKTIRSALNGRVPLIGFSGSPWTLATYMVEGGSSKDFRHIKEMMYATPEVLHALLDKLAQSVTDYLNQQILSGAQAVQIFDTWGGVLNPQMYQEFSLAYMRKIVSGLIREHEGRAVPVIMFTKNGGQWLEVMAEAGADALGLDWTTNIDEARRRVGDRVALQGNMDPSVLYAPPARIRAEVADILQRFGTGPGHVFNLGHGIHQFVKPEHAGVFVEAVHELSAPYHAQS</sequence>
<comment type="caution">
    <text evidence="17">The sequence shown here is derived from an EMBL/GenBank/DDBJ whole genome shotgun (WGS) entry which is preliminary data.</text>
</comment>
<feature type="binding site" evidence="12">
    <location>
        <position position="209"/>
    </location>
    <ligand>
        <name>substrate</name>
    </ligand>
</feature>
<dbReference type="InterPro" id="IPR000257">
    <property type="entry name" value="Uroporphyrinogen_deCOase"/>
</dbReference>
<comment type="subcellular location">
    <subcellularLocation>
        <location evidence="2 12">Cytoplasm</location>
    </subcellularLocation>
</comment>
<protein>
    <recommendedName>
        <fullName evidence="7 12">Uroporphyrinogen decarboxylase</fullName>
        <shortName evidence="12">UPD</shortName>
        <shortName evidence="12">URO-D</shortName>
        <ecNumber evidence="6 12">4.1.1.37</ecNumber>
    </recommendedName>
</protein>
<feature type="binding site" evidence="12">
    <location>
        <position position="154"/>
    </location>
    <ligand>
        <name>substrate</name>
    </ligand>
</feature>
<keyword evidence="10 12" id="KW-0456">Lyase</keyword>
<keyword evidence="11 12" id="KW-0627">Porphyrin biosynthesis</keyword>
<feature type="domain" description="Uroporphyrinogen decarboxylase (URO-D)" evidence="16">
    <location>
        <begin position="142"/>
        <end position="158"/>
    </location>
</feature>
<dbReference type="CDD" id="cd00717">
    <property type="entry name" value="URO-D"/>
    <property type="match status" value="1"/>
</dbReference>